<keyword evidence="4" id="KW-0325">Glycoprotein</keyword>
<dbReference type="Gene3D" id="2.60.40.10">
    <property type="entry name" value="Immunoglobulins"/>
    <property type="match status" value="1"/>
</dbReference>
<evidence type="ECO:0000256" key="3">
    <source>
        <dbReference type="ARBA" id="ARBA00023157"/>
    </source>
</evidence>
<keyword evidence="2" id="KW-0472">Membrane</keyword>
<dbReference type="InterPro" id="IPR003599">
    <property type="entry name" value="Ig_sub"/>
</dbReference>
<reference evidence="7" key="1">
    <citation type="submission" date="2018-11" db="EMBL/GenBank/DDBJ databases">
        <authorList>
            <person name="Alioto T."/>
            <person name="Alioto T."/>
        </authorList>
    </citation>
    <scope>NUCLEOTIDE SEQUENCE</scope>
</reference>
<keyword evidence="8" id="KW-1185">Reference proteome</keyword>
<feature type="domain" description="Ig-like" evidence="6">
    <location>
        <begin position="2"/>
        <end position="84"/>
    </location>
</feature>
<keyword evidence="3" id="KW-1015">Disulfide bond</keyword>
<evidence type="ECO:0000256" key="1">
    <source>
        <dbReference type="ARBA" id="ARBA00004479"/>
    </source>
</evidence>
<evidence type="ECO:0000313" key="7">
    <source>
        <dbReference type="EMBL" id="VDH95758.1"/>
    </source>
</evidence>
<proteinExistence type="predicted"/>
<sequence>APRVSLERNDSHIEIIEGQSLAFRCNADALPEPTNYTWTKMNHSISALPTLYIEEVKRKDAGRYICTATNLIGAGNIETELTVFYSPDITMRYSPHNEMLSCMPRGNPENYTFYRWEHTSDYGDHVRFLSGSTNGSLIFQNDSGNAIEYQNNGYYKCTVSNGIPDSNGLTNQSASMFMPVSELQ</sequence>
<dbReference type="InterPro" id="IPR003598">
    <property type="entry name" value="Ig_sub2"/>
</dbReference>
<dbReference type="InterPro" id="IPR013783">
    <property type="entry name" value="Ig-like_fold"/>
</dbReference>
<dbReference type="PANTHER" id="PTHR11640:SF31">
    <property type="entry name" value="IRREGULAR CHIASM C-ROUGHEST PROTEIN-RELATED"/>
    <property type="match status" value="1"/>
</dbReference>
<dbReference type="SMART" id="SM00409">
    <property type="entry name" value="IG"/>
    <property type="match status" value="1"/>
</dbReference>
<comment type="caution">
    <text evidence="7">The sequence shown here is derived from an EMBL/GenBank/DDBJ whole genome shotgun (WGS) entry which is preliminary data.</text>
</comment>
<dbReference type="InterPro" id="IPR007110">
    <property type="entry name" value="Ig-like_dom"/>
</dbReference>
<dbReference type="PROSITE" id="PS50835">
    <property type="entry name" value="IG_LIKE"/>
    <property type="match status" value="2"/>
</dbReference>
<accession>A0A8B6BVH2</accession>
<evidence type="ECO:0000313" key="8">
    <source>
        <dbReference type="Proteomes" id="UP000596742"/>
    </source>
</evidence>
<feature type="domain" description="Ig-like" evidence="6">
    <location>
        <begin position="87"/>
        <end position="175"/>
    </location>
</feature>
<dbReference type="GO" id="GO:0005886">
    <property type="term" value="C:plasma membrane"/>
    <property type="evidence" value="ECO:0007669"/>
    <property type="project" value="TreeGrafter"/>
</dbReference>
<evidence type="ECO:0000256" key="2">
    <source>
        <dbReference type="ARBA" id="ARBA00023136"/>
    </source>
</evidence>
<dbReference type="EMBL" id="UYJE01000722">
    <property type="protein sequence ID" value="VDH95758.1"/>
    <property type="molecule type" value="Genomic_DNA"/>
</dbReference>
<dbReference type="SUPFAM" id="SSF48726">
    <property type="entry name" value="Immunoglobulin"/>
    <property type="match status" value="2"/>
</dbReference>
<dbReference type="OrthoDB" id="6094074at2759"/>
<dbReference type="InterPro" id="IPR036179">
    <property type="entry name" value="Ig-like_dom_sf"/>
</dbReference>
<dbReference type="GO" id="GO:0098609">
    <property type="term" value="P:cell-cell adhesion"/>
    <property type="evidence" value="ECO:0007669"/>
    <property type="project" value="TreeGrafter"/>
</dbReference>
<dbReference type="GO" id="GO:0005911">
    <property type="term" value="C:cell-cell junction"/>
    <property type="evidence" value="ECO:0007669"/>
    <property type="project" value="TreeGrafter"/>
</dbReference>
<name>A0A8B6BVH2_MYTGA</name>
<dbReference type="InterPro" id="IPR051275">
    <property type="entry name" value="Cell_adhesion_signaling"/>
</dbReference>
<organism evidence="7 8">
    <name type="scientific">Mytilus galloprovincialis</name>
    <name type="common">Mediterranean mussel</name>
    <dbReference type="NCBI Taxonomy" id="29158"/>
    <lineage>
        <taxon>Eukaryota</taxon>
        <taxon>Metazoa</taxon>
        <taxon>Spiralia</taxon>
        <taxon>Lophotrochozoa</taxon>
        <taxon>Mollusca</taxon>
        <taxon>Bivalvia</taxon>
        <taxon>Autobranchia</taxon>
        <taxon>Pteriomorphia</taxon>
        <taxon>Mytilida</taxon>
        <taxon>Mytiloidea</taxon>
        <taxon>Mytilidae</taxon>
        <taxon>Mytilinae</taxon>
        <taxon>Mytilus</taxon>
    </lineage>
</organism>
<dbReference type="GO" id="GO:0050839">
    <property type="term" value="F:cell adhesion molecule binding"/>
    <property type="evidence" value="ECO:0007669"/>
    <property type="project" value="TreeGrafter"/>
</dbReference>
<evidence type="ECO:0000259" key="6">
    <source>
        <dbReference type="PROSITE" id="PS50835"/>
    </source>
</evidence>
<dbReference type="AlphaFoldDB" id="A0A8B6BVH2"/>
<dbReference type="SMART" id="SM00408">
    <property type="entry name" value="IGc2"/>
    <property type="match status" value="1"/>
</dbReference>
<comment type="subcellular location">
    <subcellularLocation>
        <location evidence="1">Membrane</location>
        <topology evidence="1">Single-pass type I membrane protein</topology>
    </subcellularLocation>
</comment>
<dbReference type="PANTHER" id="PTHR11640">
    <property type="entry name" value="NEPHRIN"/>
    <property type="match status" value="1"/>
</dbReference>
<evidence type="ECO:0000256" key="5">
    <source>
        <dbReference type="ARBA" id="ARBA00023319"/>
    </source>
</evidence>
<dbReference type="Proteomes" id="UP000596742">
    <property type="component" value="Unassembled WGS sequence"/>
</dbReference>
<keyword evidence="5" id="KW-0393">Immunoglobulin domain</keyword>
<feature type="non-terminal residue" evidence="7">
    <location>
        <position position="1"/>
    </location>
</feature>
<dbReference type="Pfam" id="PF13927">
    <property type="entry name" value="Ig_3"/>
    <property type="match status" value="1"/>
</dbReference>
<gene>
    <name evidence="7" type="ORF">MGAL_10B064214</name>
</gene>
<protein>
    <recommendedName>
        <fullName evidence="6">Ig-like domain-containing protein</fullName>
    </recommendedName>
</protein>
<evidence type="ECO:0000256" key="4">
    <source>
        <dbReference type="ARBA" id="ARBA00023180"/>
    </source>
</evidence>
<dbReference type="CDD" id="cd00096">
    <property type="entry name" value="Ig"/>
    <property type="match status" value="1"/>
</dbReference>